<organism evidence="2 3">
    <name type="scientific">Handelsmanbacteria sp. (strain RIFCSPLOWO2_12_FULL_64_10)</name>
    <dbReference type="NCBI Taxonomy" id="1817868"/>
    <lineage>
        <taxon>Bacteria</taxon>
        <taxon>Candidatus Handelsmaniibacteriota</taxon>
    </lineage>
</organism>
<dbReference type="InterPro" id="IPR019286">
    <property type="entry name" value="DUF2339_TM"/>
</dbReference>
<feature type="transmembrane region" description="Helical" evidence="1">
    <location>
        <begin position="461"/>
        <end position="481"/>
    </location>
</feature>
<dbReference type="AlphaFoldDB" id="A0A1F6C5R3"/>
<gene>
    <name evidence="2" type="ORF">A3F84_09520</name>
</gene>
<evidence type="ECO:0000313" key="2">
    <source>
        <dbReference type="EMBL" id="OGG44227.1"/>
    </source>
</evidence>
<feature type="transmembrane region" description="Helical" evidence="1">
    <location>
        <begin position="247"/>
        <end position="268"/>
    </location>
</feature>
<feature type="transmembrane region" description="Helical" evidence="1">
    <location>
        <begin position="44"/>
        <end position="66"/>
    </location>
</feature>
<feature type="transmembrane region" description="Helical" evidence="1">
    <location>
        <begin position="150"/>
        <end position="170"/>
    </location>
</feature>
<feature type="transmembrane region" description="Helical" evidence="1">
    <location>
        <begin position="127"/>
        <end position="144"/>
    </location>
</feature>
<keyword evidence="1" id="KW-1133">Transmembrane helix</keyword>
<accession>A0A1F6C5R3</accession>
<name>A0A1F6C5R3_HANXR</name>
<evidence type="ECO:0000313" key="3">
    <source>
        <dbReference type="Proteomes" id="UP000178606"/>
    </source>
</evidence>
<evidence type="ECO:0008006" key="4">
    <source>
        <dbReference type="Google" id="ProtNLM"/>
    </source>
</evidence>
<dbReference type="PANTHER" id="PTHR38434">
    <property type="entry name" value="BLL2549 PROTEIN"/>
    <property type="match status" value="1"/>
</dbReference>
<comment type="caution">
    <text evidence="2">The sequence shown here is derived from an EMBL/GenBank/DDBJ whole genome shotgun (WGS) entry which is preliminary data.</text>
</comment>
<dbReference type="Pfam" id="PF10101">
    <property type="entry name" value="DUF2339"/>
    <property type="match status" value="1"/>
</dbReference>
<evidence type="ECO:0000256" key="1">
    <source>
        <dbReference type="SAM" id="Phobius"/>
    </source>
</evidence>
<feature type="transmembrane region" description="Helical" evidence="1">
    <location>
        <begin position="177"/>
        <end position="197"/>
    </location>
</feature>
<feature type="transmembrane region" description="Helical" evidence="1">
    <location>
        <begin position="104"/>
        <end position="120"/>
    </location>
</feature>
<keyword evidence="1" id="KW-0472">Membrane</keyword>
<protein>
    <recommendedName>
        <fullName evidence="4">DUF2339 domain-containing protein</fullName>
    </recommendedName>
</protein>
<feature type="transmembrane region" description="Helical" evidence="1">
    <location>
        <begin position="78"/>
        <end position="98"/>
    </location>
</feature>
<sequence>MSARTPPDPAAAIRQSESWLGKVGIGLLLFGVAFLFKYAVDQGWLTPAVRVAFGLALGTGLLVTGIRIREGRRPLSQVLSGGGIGALYITGFAAFQLYALVSHPVAFAFMVSVTLLAFFLSQRQDAAVLSVIGAVGGLGTPFLLQTDAGSLPGLVGYTCLVLGGAGAIYFSKGWRSLLWASFAGGWLIFLTGCVELISHDPPSGGDRWALQVGVAFGWLTFWGLPVLREIRSTGHPVSERPQPVEDIHAHLFSILSPLLALGLSGPIWSLPREAWGLATMGGALVYGAVAWGLLRQARVKGLADTHALVGLLLMTISLCLLLKGDALFFALAAEATALHIIAYRLSDRRAAGCAHLLFSAVGVWLAVRMIPRAEGAPVLNARALTGLAVIAAGAGVSTVLRSRESAQVYRLFAHLAVLLWFLRELSSLPNGIGYVTIAWGIYAVVLLVIGLRLNRPLLRTVAMGTLLLVVGKLFMVDLAVLKAIWRILLFMGFGGLFLVLSYYFRALWRQVSGPADLR</sequence>
<feature type="transmembrane region" description="Helical" evidence="1">
    <location>
        <begin position="350"/>
        <end position="367"/>
    </location>
</feature>
<feature type="transmembrane region" description="Helical" evidence="1">
    <location>
        <begin position="20"/>
        <end position="38"/>
    </location>
</feature>
<feature type="transmembrane region" description="Helical" evidence="1">
    <location>
        <begin position="301"/>
        <end position="320"/>
    </location>
</feature>
<keyword evidence="1" id="KW-0812">Transmembrane</keyword>
<feature type="transmembrane region" description="Helical" evidence="1">
    <location>
        <begin position="274"/>
        <end position="294"/>
    </location>
</feature>
<feature type="transmembrane region" description="Helical" evidence="1">
    <location>
        <begin position="379"/>
        <end position="400"/>
    </location>
</feature>
<dbReference type="PANTHER" id="PTHR38434:SF1">
    <property type="entry name" value="BLL2549 PROTEIN"/>
    <property type="match status" value="1"/>
</dbReference>
<dbReference type="EMBL" id="MFKF01000410">
    <property type="protein sequence ID" value="OGG44227.1"/>
    <property type="molecule type" value="Genomic_DNA"/>
</dbReference>
<feature type="transmembrane region" description="Helical" evidence="1">
    <location>
        <begin position="431"/>
        <end position="449"/>
    </location>
</feature>
<feature type="transmembrane region" description="Helical" evidence="1">
    <location>
        <begin position="209"/>
        <end position="227"/>
    </location>
</feature>
<dbReference type="Proteomes" id="UP000178606">
    <property type="component" value="Unassembled WGS sequence"/>
</dbReference>
<feature type="transmembrane region" description="Helical" evidence="1">
    <location>
        <begin position="487"/>
        <end position="508"/>
    </location>
</feature>
<proteinExistence type="predicted"/>
<reference evidence="2 3" key="1">
    <citation type="journal article" date="2016" name="Nat. Commun.">
        <title>Thousands of microbial genomes shed light on interconnected biogeochemical processes in an aquifer system.</title>
        <authorList>
            <person name="Anantharaman K."/>
            <person name="Brown C.T."/>
            <person name="Hug L.A."/>
            <person name="Sharon I."/>
            <person name="Castelle C.J."/>
            <person name="Probst A.J."/>
            <person name="Thomas B.C."/>
            <person name="Singh A."/>
            <person name="Wilkins M.J."/>
            <person name="Karaoz U."/>
            <person name="Brodie E.L."/>
            <person name="Williams K.H."/>
            <person name="Hubbard S.S."/>
            <person name="Banfield J.F."/>
        </authorList>
    </citation>
    <scope>NUCLEOTIDE SEQUENCE [LARGE SCALE GENOMIC DNA]</scope>
    <source>
        <strain evidence="3">RIFCSPLOWO2_12_FULL_64_10</strain>
    </source>
</reference>